<proteinExistence type="predicted"/>
<comment type="caution">
    <text evidence="2">The sequence shown here is derived from an EMBL/GenBank/DDBJ whole genome shotgun (WGS) entry which is preliminary data.</text>
</comment>
<name>A0A132NNF9_GIAIN</name>
<dbReference type="Proteomes" id="UP000070089">
    <property type="component" value="Unassembled WGS sequence"/>
</dbReference>
<sequence>MLDKILDFQDRSVGLVLLGCGCMFTMLGLLLLMDRGFLALGNLVSTAGIIVFLSPSRFHKVFLRGSSLIATLLYTLGFVLVLSRYVIIGGAVQTLGFLLLFKPFMATFGFLLKGLPFIGGMMTGAASS</sequence>
<dbReference type="PROSITE" id="PS51257">
    <property type="entry name" value="PROKAR_LIPOPROTEIN"/>
    <property type="match status" value="1"/>
</dbReference>
<dbReference type="VEuPathDB" id="GiardiaDB:QR46_4418"/>
<dbReference type="PANTHER" id="PTHR21493">
    <property type="entry name" value="CGI-141-RELATED/LIPASE CONTAINING PROTEIN"/>
    <property type="match status" value="1"/>
</dbReference>
<gene>
    <name evidence="2" type="ORF">QR46_4418</name>
</gene>
<dbReference type="AlphaFoldDB" id="A0A132NNF9"/>
<dbReference type="OrthoDB" id="204784at2759"/>
<dbReference type="EMBL" id="JXTI01000169">
    <property type="protein sequence ID" value="KWX11623.1"/>
    <property type="molecule type" value="Genomic_DNA"/>
</dbReference>
<feature type="transmembrane region" description="Helical" evidence="1">
    <location>
        <begin position="37"/>
        <end position="55"/>
    </location>
</feature>
<protein>
    <recommendedName>
        <fullName evidence="4">Got1 family protein</fullName>
    </recommendedName>
</protein>
<dbReference type="GO" id="GO:0042147">
    <property type="term" value="P:retrograde transport, endosome to Golgi"/>
    <property type="evidence" value="ECO:0007669"/>
    <property type="project" value="InterPro"/>
</dbReference>
<feature type="transmembrane region" description="Helical" evidence="1">
    <location>
        <begin position="12"/>
        <end position="31"/>
    </location>
</feature>
<dbReference type="GO" id="GO:0005829">
    <property type="term" value="C:cytosol"/>
    <property type="evidence" value="ECO:0007669"/>
    <property type="project" value="GOC"/>
</dbReference>
<evidence type="ECO:0000256" key="1">
    <source>
        <dbReference type="SAM" id="Phobius"/>
    </source>
</evidence>
<dbReference type="PANTHER" id="PTHR21493:SF9">
    <property type="entry name" value="GOLGI TRANSPORT PROTEIN 1-RELATED"/>
    <property type="match status" value="1"/>
</dbReference>
<feature type="transmembrane region" description="Helical" evidence="1">
    <location>
        <begin position="67"/>
        <end position="88"/>
    </location>
</feature>
<dbReference type="InterPro" id="IPR045176">
    <property type="entry name" value="Got1"/>
</dbReference>
<organism evidence="2 3">
    <name type="scientific">Giardia duodenalis assemblage B</name>
    <dbReference type="NCBI Taxonomy" id="1394984"/>
    <lineage>
        <taxon>Eukaryota</taxon>
        <taxon>Metamonada</taxon>
        <taxon>Diplomonadida</taxon>
        <taxon>Hexamitidae</taxon>
        <taxon>Giardiinae</taxon>
        <taxon>Giardia</taxon>
    </lineage>
</organism>
<reference evidence="2 3" key="1">
    <citation type="journal article" date="2015" name="Mol. Biochem. Parasitol.">
        <title>Identification of polymorphic genes for use in assemblage B genotyping assays through comparative genomics of multiple assemblage B Giardia duodenalis isolates.</title>
        <authorList>
            <person name="Wielinga C."/>
            <person name="Thompson R.C."/>
            <person name="Monis P."/>
            <person name="Ryan U."/>
        </authorList>
    </citation>
    <scope>NUCLEOTIDE SEQUENCE [LARGE SCALE GENOMIC DNA]</scope>
    <source>
        <strain evidence="2 3">BAH15c1</strain>
    </source>
</reference>
<keyword evidence="1" id="KW-0472">Membrane</keyword>
<keyword evidence="1" id="KW-0812">Transmembrane</keyword>
<dbReference type="GO" id="GO:0006888">
    <property type="term" value="P:endoplasmic reticulum to Golgi vesicle-mediated transport"/>
    <property type="evidence" value="ECO:0007669"/>
    <property type="project" value="InterPro"/>
</dbReference>
<evidence type="ECO:0008006" key="4">
    <source>
        <dbReference type="Google" id="ProtNLM"/>
    </source>
</evidence>
<evidence type="ECO:0000313" key="2">
    <source>
        <dbReference type="EMBL" id="KWX11623.1"/>
    </source>
</evidence>
<evidence type="ECO:0000313" key="3">
    <source>
        <dbReference type="Proteomes" id="UP000070089"/>
    </source>
</evidence>
<keyword evidence="1" id="KW-1133">Transmembrane helix</keyword>
<accession>A0A132NNF9</accession>